<protein>
    <submittedName>
        <fullName evidence="1">Uncharacterized protein</fullName>
    </submittedName>
</protein>
<organism evidence="1 2">
    <name type="scientific">Peltaster fructicola</name>
    <dbReference type="NCBI Taxonomy" id="286661"/>
    <lineage>
        <taxon>Eukaryota</taxon>
        <taxon>Fungi</taxon>
        <taxon>Dikarya</taxon>
        <taxon>Ascomycota</taxon>
        <taxon>Pezizomycotina</taxon>
        <taxon>Dothideomycetes</taxon>
        <taxon>Dothideomycetes incertae sedis</taxon>
        <taxon>Peltaster</taxon>
    </lineage>
</organism>
<dbReference type="Proteomes" id="UP000503462">
    <property type="component" value="Chromosome 3"/>
</dbReference>
<dbReference type="OrthoDB" id="3226064at2759"/>
<dbReference type="InterPro" id="IPR036047">
    <property type="entry name" value="F-box-like_dom_sf"/>
</dbReference>
<accession>A0A6H0XYD7</accession>
<evidence type="ECO:0000313" key="2">
    <source>
        <dbReference type="Proteomes" id="UP000503462"/>
    </source>
</evidence>
<gene>
    <name evidence="1" type="ORF">AMS68_005271</name>
</gene>
<sequence length="490" mass="55721">MASLLQLSHELLHCIFIEVDPYDIPNLRLSCKDIDRYINGNRLLHQCIYQRRWDTPSTAVDWESEVHNSVKLNKILDSADANVKEANLTFVAGQIERLLNTASTQSEDSLNVKFLAERFDNAANVDAFLTSSSLFARAGTHPHRPVLQKALQQTSAKLHCLYGFPITEFSSKTQLNDSPAAGTRQQTKAHQIHQYARSKVYDLREYTDDTLWGPFMNDGSQNVDWEKVEAILVDLAYNTRRCYENARCCMPLQCNARFEGVTPNSFVEKLPEATAEEDEKMDEKSIKLRELALQLDQQDPYGVTGTWLRVVCFLDYSELYHFNFNFEDNMRIDPSIARPPLDSPEGMLGVAECWRVVKIEPPGSHDDDEEEAGMDWSNFTGTRLPIVHFAGISQSLQFRHDTDANSRIRGTVRQTPEGEIRWTTFSIFHGEERWRSESVQIGGLRSGRGVVGNWFDKDYSDTGPAGPTAFWKQSDKMGVSKALLTHLANR</sequence>
<evidence type="ECO:0000313" key="1">
    <source>
        <dbReference type="EMBL" id="QIW99753.1"/>
    </source>
</evidence>
<dbReference type="EMBL" id="CP051141">
    <property type="protein sequence ID" value="QIW99753.1"/>
    <property type="molecule type" value="Genomic_DNA"/>
</dbReference>
<keyword evidence="2" id="KW-1185">Reference proteome</keyword>
<dbReference type="AlphaFoldDB" id="A0A6H0XYD7"/>
<name>A0A6H0XYD7_9PEZI</name>
<dbReference type="SUPFAM" id="SSF81383">
    <property type="entry name" value="F-box domain"/>
    <property type="match status" value="1"/>
</dbReference>
<reference evidence="1 2" key="1">
    <citation type="journal article" date="2016" name="Sci. Rep.">
        <title>Peltaster fructicola genome reveals evolution from an invasive phytopathogen to an ectophytic parasite.</title>
        <authorList>
            <person name="Xu C."/>
            <person name="Chen H."/>
            <person name="Gleason M.L."/>
            <person name="Xu J.R."/>
            <person name="Liu H."/>
            <person name="Zhang R."/>
            <person name="Sun G."/>
        </authorList>
    </citation>
    <scope>NUCLEOTIDE SEQUENCE [LARGE SCALE GENOMIC DNA]</scope>
    <source>
        <strain evidence="1 2">LNHT1506</strain>
    </source>
</reference>
<proteinExistence type="predicted"/>